<feature type="domain" description="Aminotransferase class I/classII large" evidence="7">
    <location>
        <begin position="48"/>
        <end position="386"/>
    </location>
</feature>
<evidence type="ECO:0000313" key="9">
    <source>
        <dbReference type="Proteomes" id="UP000515847"/>
    </source>
</evidence>
<accession>A0A7G6DZF2</accession>
<evidence type="ECO:0000256" key="6">
    <source>
        <dbReference type="ARBA" id="ARBA00022898"/>
    </source>
</evidence>
<keyword evidence="6" id="KW-0663">Pyridoxal phosphate</keyword>
<dbReference type="InterPro" id="IPR015424">
    <property type="entry name" value="PyrdxlP-dep_Trfase"/>
</dbReference>
<keyword evidence="5 8" id="KW-0808">Transferase</keyword>
<dbReference type="PANTHER" id="PTHR42790:SF19">
    <property type="entry name" value="KYNURENINE_ALPHA-AMINOADIPATE AMINOTRANSFERASE, MITOCHONDRIAL"/>
    <property type="match status" value="1"/>
</dbReference>
<dbReference type="OrthoDB" id="9808770at2"/>
<evidence type="ECO:0000256" key="3">
    <source>
        <dbReference type="ARBA" id="ARBA00011738"/>
    </source>
</evidence>
<sequence length="393" mass="44286">MEHLYAKRVQKSGNSDLAELFKLSEQPDIISFAGGFPDPRWFLDEIEEIAHQVLTDKKDIALQYGPVPGFTHVREFVAGRMQEQQMKVTMENILITSGSLQGLDLICRVFLDPGDLIVLEAPTYLGAITTFVSYEAEIASIPADEDGLQVDQLEIFLKNTLRKPKFIYVIPTFQNPTGRVMSLERRKKLIELANEYRVPVIDDNAYGELRFSGEEIPSIKALDTENMVIYLGTFSKIFSPGVRLGWIAADPKLIEKLILFKQGSDQTSSSLSQLLAYEAGKRGLIEKQIAVTCAGLKQKRDLTISALQKYFKDRATWNEPEGGYYVWVQLKDQVDTLKRLTPAVINHKVAYVAGSSFYPDRRGENCLRVCYSLAKESDIDEGIRRLAQAFVNA</sequence>
<dbReference type="InterPro" id="IPR015421">
    <property type="entry name" value="PyrdxlP-dep_Trfase_major"/>
</dbReference>
<evidence type="ECO:0000259" key="7">
    <source>
        <dbReference type="Pfam" id="PF00155"/>
    </source>
</evidence>
<dbReference type="CDD" id="cd00609">
    <property type="entry name" value="AAT_like"/>
    <property type="match status" value="1"/>
</dbReference>
<dbReference type="RefSeq" id="WP_034423388.1">
    <property type="nucleotide sequence ID" value="NZ_CP045798.1"/>
</dbReference>
<evidence type="ECO:0000256" key="5">
    <source>
        <dbReference type="ARBA" id="ARBA00022679"/>
    </source>
</evidence>
<evidence type="ECO:0000313" key="8">
    <source>
        <dbReference type="EMBL" id="QNB45206.1"/>
    </source>
</evidence>
<dbReference type="SUPFAM" id="SSF53383">
    <property type="entry name" value="PLP-dependent transferases"/>
    <property type="match status" value="1"/>
</dbReference>
<dbReference type="Gene3D" id="3.40.640.10">
    <property type="entry name" value="Type I PLP-dependent aspartate aminotransferase-like (Major domain)"/>
    <property type="match status" value="1"/>
</dbReference>
<dbReference type="FunFam" id="3.40.640.10:FF:000053">
    <property type="entry name" value="Aminotransferase, class I"/>
    <property type="match status" value="1"/>
</dbReference>
<dbReference type="InterPro" id="IPR004839">
    <property type="entry name" value="Aminotransferase_I/II_large"/>
</dbReference>
<dbReference type="Proteomes" id="UP000515847">
    <property type="component" value="Chromosome"/>
</dbReference>
<name>A0A7G6DZF2_THEFR</name>
<proteinExistence type="inferred from homology"/>
<dbReference type="AlphaFoldDB" id="A0A7G6DZF2"/>
<comment type="subunit">
    <text evidence="3">Homodimer.</text>
</comment>
<evidence type="ECO:0000256" key="1">
    <source>
        <dbReference type="ARBA" id="ARBA00001933"/>
    </source>
</evidence>
<dbReference type="Gene3D" id="3.90.1150.10">
    <property type="entry name" value="Aspartate Aminotransferase, domain 1"/>
    <property type="match status" value="1"/>
</dbReference>
<dbReference type="InterPro" id="IPR050859">
    <property type="entry name" value="Class-I_PLP-dep_aminotransf"/>
</dbReference>
<comment type="cofactor">
    <cofactor evidence="1">
        <name>pyridoxal 5'-phosphate</name>
        <dbReference type="ChEBI" id="CHEBI:597326"/>
    </cofactor>
</comment>
<dbReference type="EMBL" id="CP045798">
    <property type="protein sequence ID" value="QNB45206.1"/>
    <property type="molecule type" value="Genomic_DNA"/>
</dbReference>
<dbReference type="Pfam" id="PF00155">
    <property type="entry name" value="Aminotran_1_2"/>
    <property type="match status" value="1"/>
</dbReference>
<comment type="similarity">
    <text evidence="2">Belongs to the class-I pyridoxal-phosphate-dependent aminotransferase family.</text>
</comment>
<dbReference type="KEGG" id="tfr:BR63_02045"/>
<reference evidence="8 9" key="1">
    <citation type="journal article" date="2019" name="Front. Microbiol.">
        <title>Thermoanaerosceptrum fracticalcis gen. nov. sp. nov., a Novel Fumarate-Fermenting Microorganism From a Deep Fractured Carbonate Aquifer of the US Great Basin.</title>
        <authorList>
            <person name="Hamilton-Brehm S.D."/>
            <person name="Stewart L.E."/>
            <person name="Zavarin M."/>
            <person name="Caldwell M."/>
            <person name="Lawson P.A."/>
            <person name="Onstott T.C."/>
            <person name="Grzymski J."/>
            <person name="Neveux I."/>
            <person name="Lollar B.S."/>
            <person name="Russell C.E."/>
            <person name="Moser D.P."/>
        </authorList>
    </citation>
    <scope>NUCLEOTIDE SEQUENCE [LARGE SCALE GENOMIC DNA]</scope>
    <source>
        <strain evidence="8 9">DRI-13</strain>
    </source>
</reference>
<keyword evidence="9" id="KW-1185">Reference proteome</keyword>
<gene>
    <name evidence="8" type="ORF">BR63_02045</name>
</gene>
<dbReference type="PANTHER" id="PTHR42790">
    <property type="entry name" value="AMINOTRANSFERASE"/>
    <property type="match status" value="1"/>
</dbReference>
<dbReference type="GO" id="GO:0008483">
    <property type="term" value="F:transaminase activity"/>
    <property type="evidence" value="ECO:0007669"/>
    <property type="project" value="UniProtKB-KW"/>
</dbReference>
<protein>
    <submittedName>
        <fullName evidence="8">Aminotransferase class I/II-fold pyridoxal phosphate-dependent enzyme</fullName>
    </submittedName>
</protein>
<organism evidence="8 9">
    <name type="scientific">Thermanaerosceptrum fracticalcis</name>
    <dbReference type="NCBI Taxonomy" id="1712410"/>
    <lineage>
        <taxon>Bacteria</taxon>
        <taxon>Bacillati</taxon>
        <taxon>Bacillota</taxon>
        <taxon>Clostridia</taxon>
        <taxon>Eubacteriales</taxon>
        <taxon>Peptococcaceae</taxon>
        <taxon>Thermanaerosceptrum</taxon>
    </lineage>
</organism>
<dbReference type="InterPro" id="IPR015422">
    <property type="entry name" value="PyrdxlP-dep_Trfase_small"/>
</dbReference>
<dbReference type="GO" id="GO:1901605">
    <property type="term" value="P:alpha-amino acid metabolic process"/>
    <property type="evidence" value="ECO:0007669"/>
    <property type="project" value="TreeGrafter"/>
</dbReference>
<evidence type="ECO:0000256" key="2">
    <source>
        <dbReference type="ARBA" id="ARBA00007441"/>
    </source>
</evidence>
<keyword evidence="4 8" id="KW-0032">Aminotransferase</keyword>
<dbReference type="GO" id="GO:0030170">
    <property type="term" value="F:pyridoxal phosphate binding"/>
    <property type="evidence" value="ECO:0007669"/>
    <property type="project" value="InterPro"/>
</dbReference>
<evidence type="ECO:0000256" key="4">
    <source>
        <dbReference type="ARBA" id="ARBA00022576"/>
    </source>
</evidence>